<dbReference type="EMBL" id="LT853699">
    <property type="protein sequence ID" value="SMQ53325.1"/>
    <property type="molecule type" value="Genomic_DNA"/>
</dbReference>
<evidence type="ECO:0000256" key="1">
    <source>
        <dbReference type="SAM" id="MobiDB-lite"/>
    </source>
</evidence>
<dbReference type="STRING" id="1276538.A0A1X7S106"/>
<sequence length="380" mass="41847">MLHRNNTYPRDLLAWAKVHAAHFLPSTPIPTHTHQRQSHKLQHIMAKVWTPARDQNLLLLLIQEIKIDFSTLPQKWQEKYPTETFQPTSKALSEHVAKLKRNVKASTNATGSAKTWTAARDQNLLLLLIQEVKVDFSKLPAAWAKKYPTETFQPTMKAFSEHVAKLKRAAKSSGDATANASSTTTKLPSTGSVVAAATPHGKVSTAKPRPKRARAEIKNEESSEDEATDDQASPAKKRATPRRSATRKSYKEEDFSEDEDANASGEEVSASEQDDFLTSARATSRTVDFGAEKADSVISRTVDFGADKADSAISNAPSPSKIAEEHTPASLADDQFGQDMFRPIDSIARSKQSAARPFGQFDYFGNPVPEDDADDYIPSK</sequence>
<organism evidence="2 3">
    <name type="scientific">Zymoseptoria tritici (strain ST99CH_3D7)</name>
    <dbReference type="NCBI Taxonomy" id="1276538"/>
    <lineage>
        <taxon>Eukaryota</taxon>
        <taxon>Fungi</taxon>
        <taxon>Dikarya</taxon>
        <taxon>Ascomycota</taxon>
        <taxon>Pezizomycotina</taxon>
        <taxon>Dothideomycetes</taxon>
        <taxon>Dothideomycetidae</taxon>
        <taxon>Mycosphaerellales</taxon>
        <taxon>Mycosphaerellaceae</taxon>
        <taxon>Zymoseptoria</taxon>
    </lineage>
</organism>
<protein>
    <submittedName>
        <fullName evidence="2">Uncharacterized protein</fullName>
    </submittedName>
</protein>
<feature type="compositionally biased region" description="Acidic residues" evidence="1">
    <location>
        <begin position="369"/>
        <end position="380"/>
    </location>
</feature>
<dbReference type="AlphaFoldDB" id="A0A1X7S106"/>
<evidence type="ECO:0000313" key="2">
    <source>
        <dbReference type="EMBL" id="SMQ53325.1"/>
    </source>
</evidence>
<feature type="region of interest" description="Disordered" evidence="1">
    <location>
        <begin position="351"/>
        <end position="380"/>
    </location>
</feature>
<feature type="compositionally biased region" description="Basic residues" evidence="1">
    <location>
        <begin position="235"/>
        <end position="248"/>
    </location>
</feature>
<proteinExistence type="predicted"/>
<name>A0A1X7S106_ZYMT9</name>
<evidence type="ECO:0000313" key="3">
    <source>
        <dbReference type="Proteomes" id="UP000215127"/>
    </source>
</evidence>
<gene>
    <name evidence="2" type="ORF">ZT3D7_G8478</name>
</gene>
<reference evidence="2 3" key="1">
    <citation type="submission" date="2016-06" db="EMBL/GenBank/DDBJ databases">
        <authorList>
            <person name="Kjaerup R.B."/>
            <person name="Dalgaard T.S."/>
            <person name="Juul-Madsen H.R."/>
        </authorList>
    </citation>
    <scope>NUCLEOTIDE SEQUENCE [LARGE SCALE GENOMIC DNA]</scope>
</reference>
<feature type="region of interest" description="Disordered" evidence="1">
    <location>
        <begin position="309"/>
        <end position="335"/>
    </location>
</feature>
<accession>A0A1X7S106</accession>
<dbReference type="Proteomes" id="UP000215127">
    <property type="component" value="Chromosome 8"/>
</dbReference>
<feature type="compositionally biased region" description="Polar residues" evidence="1">
    <location>
        <begin position="174"/>
        <end position="192"/>
    </location>
</feature>
<keyword evidence="3" id="KW-1185">Reference proteome</keyword>
<feature type="region of interest" description="Disordered" evidence="1">
    <location>
        <begin position="170"/>
        <end position="286"/>
    </location>
</feature>